<keyword evidence="1" id="KW-0805">Transcription regulation</keyword>
<evidence type="ECO:0000313" key="6">
    <source>
        <dbReference type="EMBL" id="CAH0517722.1"/>
    </source>
</evidence>
<organism evidence="6 7">
    <name type="scientific">Peronospora belbahrii</name>
    <dbReference type="NCBI Taxonomy" id="622444"/>
    <lineage>
        <taxon>Eukaryota</taxon>
        <taxon>Sar</taxon>
        <taxon>Stramenopiles</taxon>
        <taxon>Oomycota</taxon>
        <taxon>Peronosporomycetes</taxon>
        <taxon>Peronosporales</taxon>
        <taxon>Peronosporaceae</taxon>
        <taxon>Peronospora</taxon>
    </lineage>
</organism>
<gene>
    <name evidence="6" type="ORF">PBS001_LOCUS4316</name>
</gene>
<dbReference type="PROSITE" id="PS51519">
    <property type="entry name" value="RWP_RK"/>
    <property type="match status" value="1"/>
</dbReference>
<evidence type="ECO:0000256" key="4">
    <source>
        <dbReference type="ARBA" id="ARBA00023242"/>
    </source>
</evidence>
<protein>
    <recommendedName>
        <fullName evidence="5">RWP-RK domain-containing protein</fullName>
    </recommendedName>
</protein>
<comment type="caution">
    <text evidence="6">The sequence shown here is derived from an EMBL/GenBank/DDBJ whole genome shotgun (WGS) entry which is preliminary data.</text>
</comment>
<keyword evidence="3" id="KW-0804">Transcription</keyword>
<dbReference type="Proteomes" id="UP001158986">
    <property type="component" value="Unassembled WGS sequence"/>
</dbReference>
<proteinExistence type="predicted"/>
<name>A0ABN8CXV7_9STRA</name>
<dbReference type="EMBL" id="CAKLCB010000250">
    <property type="protein sequence ID" value="CAH0517722.1"/>
    <property type="molecule type" value="Genomic_DNA"/>
</dbReference>
<reference evidence="6 7" key="1">
    <citation type="submission" date="2021-11" db="EMBL/GenBank/DDBJ databases">
        <authorList>
            <person name="Islam A."/>
            <person name="Islam S."/>
            <person name="Flora M.S."/>
            <person name="Rahman M."/>
            <person name="Ziaur R.M."/>
            <person name="Epstein J.H."/>
            <person name="Hassan M."/>
            <person name="Klassen M."/>
            <person name="Woodard K."/>
            <person name="Webb A."/>
            <person name="Webby R.J."/>
            <person name="El Zowalaty M.E."/>
        </authorList>
    </citation>
    <scope>NUCLEOTIDE SEQUENCE [LARGE SCALE GENOMIC DNA]</scope>
    <source>
        <strain evidence="6">Pbs1</strain>
    </source>
</reference>
<keyword evidence="7" id="KW-1185">Reference proteome</keyword>
<keyword evidence="2" id="KW-0238">DNA-binding</keyword>
<evidence type="ECO:0000313" key="7">
    <source>
        <dbReference type="Proteomes" id="UP001158986"/>
    </source>
</evidence>
<keyword evidence="4" id="KW-0539">Nucleus</keyword>
<evidence type="ECO:0000256" key="2">
    <source>
        <dbReference type="ARBA" id="ARBA00023125"/>
    </source>
</evidence>
<evidence type="ECO:0000259" key="5">
    <source>
        <dbReference type="PROSITE" id="PS51519"/>
    </source>
</evidence>
<feature type="domain" description="RWP-RK" evidence="5">
    <location>
        <begin position="15"/>
        <end position="98"/>
    </location>
</feature>
<evidence type="ECO:0000256" key="3">
    <source>
        <dbReference type="ARBA" id="ARBA00023163"/>
    </source>
</evidence>
<evidence type="ECO:0000256" key="1">
    <source>
        <dbReference type="ARBA" id="ARBA00023015"/>
    </source>
</evidence>
<sequence>MPSTPSLKKACTIRNTIGIKSSKRKSRLKFDFPIETLVALSQFRQDEAAKILGVASITLKRNCQRQKYRWPYRTIKAQRRREARLTAQKTNVDKAFTCPSSPPPQLLLSLKSASLFSTSPSSISSLVPSVISSSKPMARPQFSRAHESTTSKLPQLPPLKLLLRYIKMQSRLTTSLCLTTTQSMQHLVEHTNLYDSASFHPTEPNVLSESLSTPFNHCQCQARLPSIDTMQAYYKNF</sequence>
<accession>A0ABN8CXV7</accession>
<dbReference type="InterPro" id="IPR003035">
    <property type="entry name" value="RWP-RK_dom"/>
</dbReference>